<reference evidence="2 3" key="1">
    <citation type="journal article" date="2016" name="Nat. Commun.">
        <title>Thousands of microbial genomes shed light on interconnected biogeochemical processes in an aquifer system.</title>
        <authorList>
            <person name="Anantharaman K."/>
            <person name="Brown C.T."/>
            <person name="Hug L.A."/>
            <person name="Sharon I."/>
            <person name="Castelle C.J."/>
            <person name="Probst A.J."/>
            <person name="Thomas B.C."/>
            <person name="Singh A."/>
            <person name="Wilkins M.J."/>
            <person name="Karaoz U."/>
            <person name="Brodie E.L."/>
            <person name="Williams K.H."/>
            <person name="Hubbard S.S."/>
            <person name="Banfield J.F."/>
        </authorList>
    </citation>
    <scope>NUCLEOTIDE SEQUENCE [LARGE SCALE GENOMIC DNA]</scope>
</reference>
<name>A0A1G2P1A9_9BACT</name>
<evidence type="ECO:0000256" key="1">
    <source>
        <dbReference type="SAM" id="MobiDB-lite"/>
    </source>
</evidence>
<dbReference type="AlphaFoldDB" id="A0A1G2P1A9"/>
<sequence>MKSNGSGYVWFIEPYDERANKLVASMLQADAETSAIVSHLCSDAKSHNLWQLPGHHIATLMERGARDKPEIRFKIWYRRGSGPICPWIFKKRVSLERASGTESDNPKRRRVKGKTVAKVPF</sequence>
<organism evidence="2 3">
    <name type="scientific">Candidatus Taylorbacteria bacterium RIFCSPLOWO2_02_FULL_46_40</name>
    <dbReference type="NCBI Taxonomy" id="1802329"/>
    <lineage>
        <taxon>Bacteria</taxon>
        <taxon>Candidatus Tayloriibacteriota</taxon>
    </lineage>
</organism>
<feature type="region of interest" description="Disordered" evidence="1">
    <location>
        <begin position="97"/>
        <end position="121"/>
    </location>
</feature>
<evidence type="ECO:0000313" key="3">
    <source>
        <dbReference type="Proteomes" id="UP000176429"/>
    </source>
</evidence>
<accession>A0A1G2P1A9</accession>
<evidence type="ECO:0000313" key="2">
    <source>
        <dbReference type="EMBL" id="OHA41509.1"/>
    </source>
</evidence>
<comment type="caution">
    <text evidence="2">The sequence shown here is derived from an EMBL/GenBank/DDBJ whole genome shotgun (WGS) entry which is preliminary data.</text>
</comment>
<dbReference type="Proteomes" id="UP000176429">
    <property type="component" value="Unassembled WGS sequence"/>
</dbReference>
<proteinExistence type="predicted"/>
<protein>
    <submittedName>
        <fullName evidence="2">Uncharacterized protein</fullName>
    </submittedName>
</protein>
<dbReference type="EMBL" id="MHSH01000025">
    <property type="protein sequence ID" value="OHA41509.1"/>
    <property type="molecule type" value="Genomic_DNA"/>
</dbReference>
<gene>
    <name evidence="2" type="ORF">A3H68_01675</name>
</gene>